<dbReference type="EMBL" id="JAJSOW010000102">
    <property type="protein sequence ID" value="KAI9177247.1"/>
    <property type="molecule type" value="Genomic_DNA"/>
</dbReference>
<dbReference type="Proteomes" id="UP001064489">
    <property type="component" value="Chromosome 5"/>
</dbReference>
<evidence type="ECO:0000313" key="2">
    <source>
        <dbReference type="EMBL" id="KAI9177247.1"/>
    </source>
</evidence>
<feature type="region of interest" description="Disordered" evidence="1">
    <location>
        <begin position="39"/>
        <end position="81"/>
    </location>
</feature>
<protein>
    <submittedName>
        <fullName evidence="2">Uncharacterized protein</fullName>
    </submittedName>
</protein>
<keyword evidence="3" id="KW-1185">Reference proteome</keyword>
<evidence type="ECO:0000313" key="3">
    <source>
        <dbReference type="Proteomes" id="UP001064489"/>
    </source>
</evidence>
<reference evidence="2" key="2">
    <citation type="submission" date="2023-02" db="EMBL/GenBank/DDBJ databases">
        <authorList>
            <person name="Swenson N.G."/>
            <person name="Wegrzyn J.L."/>
            <person name="Mcevoy S.L."/>
        </authorList>
    </citation>
    <scope>NUCLEOTIDE SEQUENCE</scope>
    <source>
        <strain evidence="2">91603</strain>
        <tissue evidence="2">Leaf</tissue>
    </source>
</reference>
<feature type="compositionally biased region" description="Basic residues" evidence="1">
    <location>
        <begin position="68"/>
        <end position="81"/>
    </location>
</feature>
<comment type="caution">
    <text evidence="2">The sequence shown here is derived from an EMBL/GenBank/DDBJ whole genome shotgun (WGS) entry which is preliminary data.</text>
</comment>
<gene>
    <name evidence="2" type="ORF">LWI28_012804</name>
</gene>
<proteinExistence type="predicted"/>
<sequence length="103" mass="11851">MSEYLAGYPILKNMDILGSKFSDSTRIFLTQNWVCNIRVPGSDLGSSNKRDYSISAKSPPPSRPSSVFRRRPSSQTVKKRRRFVLGRPLLSKFRRQNRTRNST</sequence>
<evidence type="ECO:0000256" key="1">
    <source>
        <dbReference type="SAM" id="MobiDB-lite"/>
    </source>
</evidence>
<organism evidence="2 3">
    <name type="scientific">Acer negundo</name>
    <name type="common">Box elder</name>
    <dbReference type="NCBI Taxonomy" id="4023"/>
    <lineage>
        <taxon>Eukaryota</taxon>
        <taxon>Viridiplantae</taxon>
        <taxon>Streptophyta</taxon>
        <taxon>Embryophyta</taxon>
        <taxon>Tracheophyta</taxon>
        <taxon>Spermatophyta</taxon>
        <taxon>Magnoliopsida</taxon>
        <taxon>eudicotyledons</taxon>
        <taxon>Gunneridae</taxon>
        <taxon>Pentapetalae</taxon>
        <taxon>rosids</taxon>
        <taxon>malvids</taxon>
        <taxon>Sapindales</taxon>
        <taxon>Sapindaceae</taxon>
        <taxon>Hippocastanoideae</taxon>
        <taxon>Acereae</taxon>
        <taxon>Acer</taxon>
    </lineage>
</organism>
<reference evidence="2" key="1">
    <citation type="journal article" date="2022" name="Plant J.">
        <title>Strategies of tolerance reflected in two North American maple genomes.</title>
        <authorList>
            <person name="McEvoy S.L."/>
            <person name="Sezen U.U."/>
            <person name="Trouern-Trend A."/>
            <person name="McMahon S.M."/>
            <person name="Schaberg P.G."/>
            <person name="Yang J."/>
            <person name="Wegrzyn J.L."/>
            <person name="Swenson N.G."/>
        </authorList>
    </citation>
    <scope>NUCLEOTIDE SEQUENCE</scope>
    <source>
        <strain evidence="2">91603</strain>
    </source>
</reference>
<accession>A0AAD5IUI5</accession>
<name>A0AAD5IUI5_ACENE</name>
<dbReference type="AlphaFoldDB" id="A0AAD5IUI5"/>